<evidence type="ECO:0000313" key="4">
    <source>
        <dbReference type="WBParaSite" id="ASIM_0001669501-mRNA-1"/>
    </source>
</evidence>
<name>A0A0M3K6V4_ANISI</name>
<organism evidence="4">
    <name type="scientific">Anisakis simplex</name>
    <name type="common">Herring worm</name>
    <dbReference type="NCBI Taxonomy" id="6269"/>
    <lineage>
        <taxon>Eukaryota</taxon>
        <taxon>Metazoa</taxon>
        <taxon>Ecdysozoa</taxon>
        <taxon>Nematoda</taxon>
        <taxon>Chromadorea</taxon>
        <taxon>Rhabditida</taxon>
        <taxon>Spirurina</taxon>
        <taxon>Ascaridomorpha</taxon>
        <taxon>Ascaridoidea</taxon>
        <taxon>Anisakidae</taxon>
        <taxon>Anisakis</taxon>
        <taxon>Anisakis simplex complex</taxon>
    </lineage>
</organism>
<reference evidence="2 3" key="2">
    <citation type="submission" date="2018-11" db="EMBL/GenBank/DDBJ databases">
        <authorList>
            <consortium name="Pathogen Informatics"/>
        </authorList>
    </citation>
    <scope>NUCLEOTIDE SEQUENCE [LARGE SCALE GENOMIC DNA]</scope>
</reference>
<proteinExistence type="predicted"/>
<feature type="compositionally biased region" description="Basic and acidic residues" evidence="1">
    <location>
        <begin position="343"/>
        <end position="352"/>
    </location>
</feature>
<reference evidence="4" key="1">
    <citation type="submission" date="2017-02" db="UniProtKB">
        <authorList>
            <consortium name="WormBaseParasite"/>
        </authorList>
    </citation>
    <scope>IDENTIFICATION</scope>
</reference>
<dbReference type="WBParaSite" id="ASIM_0001669501-mRNA-1">
    <property type="protein sequence ID" value="ASIM_0001669501-mRNA-1"/>
    <property type="gene ID" value="ASIM_0001669501"/>
</dbReference>
<keyword evidence="3" id="KW-1185">Reference proteome</keyword>
<evidence type="ECO:0000256" key="1">
    <source>
        <dbReference type="SAM" id="MobiDB-lite"/>
    </source>
</evidence>
<protein>
    <submittedName>
        <fullName evidence="4">Ribonuclease H2 subunit B</fullName>
    </submittedName>
</protein>
<dbReference type="AlphaFoldDB" id="A0A0M3K6V4"/>
<evidence type="ECO:0000313" key="2">
    <source>
        <dbReference type="EMBL" id="VDK56866.1"/>
    </source>
</evidence>
<sequence>MDEPEKFDLKSLKVSFTKVSPSLGTLSFSLDAISNAQLAVSLLNIVYPEAFRDDSVEYFDLNYDLCDNKRLLMEAAFVQNFISVKEGVVPSVEMDDSILHMFALVPFKDDKMILLQDGLCYDVTYYFRRHVWSYEDGSSIRLAKFAHLLENVAFKMTDGCLFAVVADQKLRLARQLSELQDQYTKEYGKYENDKSMSVDDWANMSSLMADINEAEAFELSVEGDNSPKKASSLSANISSVSIDERHELFKKIEQVERNLWLEQERFEYALIPGSDVKEARKKFYESVDSESIATTFTLVQASTLDYNNVPEGKKTPKKKLPKSASRMPRSTKKQFAKTPLQERTNENIERFLVKSNASSSTKQASERKTAKRRSDPCRASSLTVSNELSATPKRRRS</sequence>
<dbReference type="EMBL" id="UYRR01032809">
    <property type="protein sequence ID" value="VDK56866.1"/>
    <property type="molecule type" value="Genomic_DNA"/>
</dbReference>
<evidence type="ECO:0000313" key="3">
    <source>
        <dbReference type="Proteomes" id="UP000267096"/>
    </source>
</evidence>
<gene>
    <name evidence="2" type="ORF">ASIM_LOCUS16102</name>
</gene>
<accession>A0A0M3K6V4</accession>
<feature type="compositionally biased region" description="Polar residues" evidence="1">
    <location>
        <begin position="380"/>
        <end position="389"/>
    </location>
</feature>
<dbReference type="OrthoDB" id="5837840at2759"/>
<feature type="region of interest" description="Disordered" evidence="1">
    <location>
        <begin position="307"/>
        <end position="397"/>
    </location>
</feature>
<dbReference type="Proteomes" id="UP000267096">
    <property type="component" value="Unassembled WGS sequence"/>
</dbReference>
<feature type="compositionally biased region" description="Basic and acidic residues" evidence="1">
    <location>
        <begin position="364"/>
        <end position="376"/>
    </location>
</feature>